<keyword evidence="7 9" id="KW-0472">Membrane</keyword>
<evidence type="ECO:0000256" key="7">
    <source>
        <dbReference type="ARBA" id="ARBA00023136"/>
    </source>
</evidence>
<dbReference type="PROSITE" id="PS51846">
    <property type="entry name" value="CNNM"/>
    <property type="match status" value="1"/>
</dbReference>
<dbReference type="Gene3D" id="3.10.580.10">
    <property type="entry name" value="CBS-domain"/>
    <property type="match status" value="1"/>
</dbReference>
<feature type="transmembrane region" description="Helical" evidence="10">
    <location>
        <begin position="6"/>
        <end position="26"/>
    </location>
</feature>
<dbReference type="SMART" id="SM01091">
    <property type="entry name" value="CorC_HlyC"/>
    <property type="match status" value="1"/>
</dbReference>
<evidence type="ECO:0000256" key="10">
    <source>
        <dbReference type="SAM" id="Phobius"/>
    </source>
</evidence>
<dbReference type="InterPro" id="IPR016169">
    <property type="entry name" value="FAD-bd_PCMH_sub2"/>
</dbReference>
<evidence type="ECO:0000256" key="2">
    <source>
        <dbReference type="ARBA" id="ARBA00022475"/>
    </source>
</evidence>
<evidence type="ECO:0000313" key="13">
    <source>
        <dbReference type="EMBL" id="MFC3196297.1"/>
    </source>
</evidence>
<dbReference type="InterPro" id="IPR046342">
    <property type="entry name" value="CBS_dom_sf"/>
</dbReference>
<keyword evidence="2" id="KW-1003">Cell membrane</keyword>
<feature type="transmembrane region" description="Helical" evidence="10">
    <location>
        <begin position="57"/>
        <end position="81"/>
    </location>
</feature>
<evidence type="ECO:0000256" key="6">
    <source>
        <dbReference type="ARBA" id="ARBA00023122"/>
    </source>
</evidence>
<comment type="subcellular location">
    <subcellularLocation>
        <location evidence="1">Cell membrane</location>
        <topology evidence="1">Multi-pass membrane protein</topology>
    </subcellularLocation>
</comment>
<evidence type="ECO:0000313" key="14">
    <source>
        <dbReference type="Proteomes" id="UP001595526"/>
    </source>
</evidence>
<sequence length="430" mass="47233">MLTESLIILALILLNGIFSASEIAIVSSRKARLQVLAEKKNLAAKQVLKLKDSPNRFLSTVQIGITLIGILTGLFGGATIAQRLDIYLSDVSWLSGYSAQVSITIVVVLITFLTLVLGELVPKRIGLAVPEKYAMVIAFPMNFLSKVVAPFVWLLSVTTEGIVRLLNIKTSQHAVTEEEIKALVDEGADIGAIEHIEHEIVDRVFSLGDKKAFNLMTHRSNIVWLDIDDDYESHRETILESGHTVYPVCQGGLDNIIGVVHIKSLLKQYLIEEPIQLKGLTQPLNYVHENSSAYSILNKFRTSKIHQAVVLDEYGSLQGIVTINDILSSLVGDISDGDTAERPEIVTREDGSMLVDGQYQLNDLLTVLGIEITEEDEESLGSISTIAGLILLKLGHMPTAGELVQWKGHRFEVVDMDGNRIDKVLATFVG</sequence>
<evidence type="ECO:0000256" key="8">
    <source>
        <dbReference type="PROSITE-ProRule" id="PRU00703"/>
    </source>
</evidence>
<dbReference type="InterPro" id="IPR000644">
    <property type="entry name" value="CBS_dom"/>
</dbReference>
<dbReference type="SUPFAM" id="SSF56176">
    <property type="entry name" value="FAD-binding/transporter-associated domain-like"/>
    <property type="match status" value="1"/>
</dbReference>
<dbReference type="PANTHER" id="PTHR43099:SF5">
    <property type="entry name" value="HLYC_CORC FAMILY TRANSPORTER"/>
    <property type="match status" value="1"/>
</dbReference>
<feature type="transmembrane region" description="Helical" evidence="10">
    <location>
        <begin position="101"/>
        <end position="121"/>
    </location>
</feature>
<feature type="transmembrane region" description="Helical" evidence="10">
    <location>
        <begin position="133"/>
        <end position="155"/>
    </location>
</feature>
<keyword evidence="5 9" id="KW-1133">Transmembrane helix</keyword>
<dbReference type="RefSeq" id="WP_379018873.1">
    <property type="nucleotide sequence ID" value="NZ_JBHRTA010000004.1"/>
</dbReference>
<reference evidence="14" key="1">
    <citation type="journal article" date="2019" name="Int. J. Syst. Evol. Microbiol.">
        <title>The Global Catalogue of Microorganisms (GCM) 10K type strain sequencing project: providing services to taxonomists for standard genome sequencing and annotation.</title>
        <authorList>
            <consortium name="The Broad Institute Genomics Platform"/>
            <consortium name="The Broad Institute Genome Sequencing Center for Infectious Disease"/>
            <person name="Wu L."/>
            <person name="Ma J."/>
        </authorList>
    </citation>
    <scope>NUCLEOTIDE SEQUENCE [LARGE SCALE GENOMIC DNA]</scope>
    <source>
        <strain evidence="14">KCTC 52416</strain>
    </source>
</reference>
<keyword evidence="14" id="KW-1185">Reference proteome</keyword>
<evidence type="ECO:0000256" key="9">
    <source>
        <dbReference type="PROSITE-ProRule" id="PRU01193"/>
    </source>
</evidence>
<dbReference type="CDD" id="cd04590">
    <property type="entry name" value="CBS_pair_CorC_HlyC_assoc"/>
    <property type="match status" value="1"/>
</dbReference>
<evidence type="ECO:0000259" key="11">
    <source>
        <dbReference type="PROSITE" id="PS51371"/>
    </source>
</evidence>
<dbReference type="Proteomes" id="UP001595526">
    <property type="component" value="Unassembled WGS sequence"/>
</dbReference>
<evidence type="ECO:0000256" key="3">
    <source>
        <dbReference type="ARBA" id="ARBA00022692"/>
    </source>
</evidence>
<dbReference type="InterPro" id="IPR036318">
    <property type="entry name" value="FAD-bd_PCMH-like_sf"/>
</dbReference>
<gene>
    <name evidence="13" type="ORF">ACFOET_01595</name>
</gene>
<feature type="domain" description="CNNM transmembrane" evidence="12">
    <location>
        <begin position="1"/>
        <end position="197"/>
    </location>
</feature>
<dbReference type="InterPro" id="IPR051676">
    <property type="entry name" value="UPF0053_domain"/>
</dbReference>
<name>A0ABV7JGT9_9SPHI</name>
<dbReference type="Gene3D" id="3.30.465.10">
    <property type="match status" value="1"/>
</dbReference>
<dbReference type="InterPro" id="IPR044751">
    <property type="entry name" value="Ion_transp-like_CBS"/>
</dbReference>
<dbReference type="EMBL" id="JBHRTA010000004">
    <property type="protein sequence ID" value="MFC3196297.1"/>
    <property type="molecule type" value="Genomic_DNA"/>
</dbReference>
<feature type="domain" description="CBS" evidence="11">
    <location>
        <begin position="280"/>
        <end position="339"/>
    </location>
</feature>
<dbReference type="Pfam" id="PF01595">
    <property type="entry name" value="CNNM"/>
    <property type="match status" value="1"/>
</dbReference>
<dbReference type="Pfam" id="PF00571">
    <property type="entry name" value="CBS"/>
    <property type="match status" value="1"/>
</dbReference>
<accession>A0ABV7JGT9</accession>
<keyword evidence="4" id="KW-0677">Repeat</keyword>
<dbReference type="PANTHER" id="PTHR43099">
    <property type="entry name" value="UPF0053 PROTEIN YRKA"/>
    <property type="match status" value="1"/>
</dbReference>
<dbReference type="SUPFAM" id="SSF54631">
    <property type="entry name" value="CBS-domain pair"/>
    <property type="match status" value="1"/>
</dbReference>
<organism evidence="13 14">
    <name type="scientific">Parapedobacter deserti</name>
    <dbReference type="NCBI Taxonomy" id="1912957"/>
    <lineage>
        <taxon>Bacteria</taxon>
        <taxon>Pseudomonadati</taxon>
        <taxon>Bacteroidota</taxon>
        <taxon>Sphingobacteriia</taxon>
        <taxon>Sphingobacteriales</taxon>
        <taxon>Sphingobacteriaceae</taxon>
        <taxon>Parapedobacter</taxon>
    </lineage>
</organism>
<keyword evidence="3 9" id="KW-0812">Transmembrane</keyword>
<evidence type="ECO:0000256" key="5">
    <source>
        <dbReference type="ARBA" id="ARBA00022989"/>
    </source>
</evidence>
<dbReference type="Pfam" id="PF03471">
    <property type="entry name" value="CorC_HlyC"/>
    <property type="match status" value="1"/>
</dbReference>
<comment type="caution">
    <text evidence="13">The sequence shown here is derived from an EMBL/GenBank/DDBJ whole genome shotgun (WGS) entry which is preliminary data.</text>
</comment>
<keyword evidence="6 8" id="KW-0129">CBS domain</keyword>
<evidence type="ECO:0000259" key="12">
    <source>
        <dbReference type="PROSITE" id="PS51846"/>
    </source>
</evidence>
<dbReference type="InterPro" id="IPR002550">
    <property type="entry name" value="CNNM"/>
</dbReference>
<dbReference type="InterPro" id="IPR005170">
    <property type="entry name" value="Transptr-assoc_dom"/>
</dbReference>
<proteinExistence type="predicted"/>
<dbReference type="SMART" id="SM00116">
    <property type="entry name" value="CBS"/>
    <property type="match status" value="1"/>
</dbReference>
<evidence type="ECO:0000256" key="1">
    <source>
        <dbReference type="ARBA" id="ARBA00004651"/>
    </source>
</evidence>
<feature type="domain" description="CBS" evidence="11">
    <location>
        <begin position="216"/>
        <end position="277"/>
    </location>
</feature>
<dbReference type="PROSITE" id="PS51371">
    <property type="entry name" value="CBS"/>
    <property type="match status" value="2"/>
</dbReference>
<protein>
    <submittedName>
        <fullName evidence="13">Hemolysin family protein</fullName>
    </submittedName>
</protein>
<evidence type="ECO:0000256" key="4">
    <source>
        <dbReference type="ARBA" id="ARBA00022737"/>
    </source>
</evidence>